<dbReference type="InParanoid" id="A0A804IZD1"/>
<accession>A0A804IZD1</accession>
<proteinExistence type="predicted"/>
<protein>
    <submittedName>
        <fullName evidence="2">(wild Malaysian banana) hypothetical protein</fullName>
    </submittedName>
</protein>
<evidence type="ECO:0000313" key="3">
    <source>
        <dbReference type="EnsemblPlants" id="Ma05_p00550.1"/>
    </source>
</evidence>
<sequence length="43" mass="4705">MKSTTVIITFGGKYERDSSSPPHGWSSSASRSRCLSTRSSHEC</sequence>
<evidence type="ECO:0000313" key="2">
    <source>
        <dbReference type="EMBL" id="CAG1837106.1"/>
    </source>
</evidence>
<evidence type="ECO:0000256" key="1">
    <source>
        <dbReference type="SAM" id="MobiDB-lite"/>
    </source>
</evidence>
<feature type="compositionally biased region" description="Low complexity" evidence="1">
    <location>
        <begin position="19"/>
        <end position="43"/>
    </location>
</feature>
<organism evidence="3 4">
    <name type="scientific">Musa acuminata subsp. malaccensis</name>
    <name type="common">Wild banana</name>
    <name type="synonym">Musa malaccensis</name>
    <dbReference type="NCBI Taxonomy" id="214687"/>
    <lineage>
        <taxon>Eukaryota</taxon>
        <taxon>Viridiplantae</taxon>
        <taxon>Streptophyta</taxon>
        <taxon>Embryophyta</taxon>
        <taxon>Tracheophyta</taxon>
        <taxon>Spermatophyta</taxon>
        <taxon>Magnoliopsida</taxon>
        <taxon>Liliopsida</taxon>
        <taxon>Zingiberales</taxon>
        <taxon>Musaceae</taxon>
        <taxon>Musa</taxon>
    </lineage>
</organism>
<gene>
    <name evidence="2" type="ORF">GSMUA_252830.1</name>
</gene>
<dbReference type="EMBL" id="HG996470">
    <property type="protein sequence ID" value="CAG1837106.1"/>
    <property type="molecule type" value="Genomic_DNA"/>
</dbReference>
<keyword evidence="4" id="KW-1185">Reference proteome</keyword>
<evidence type="ECO:0000313" key="4">
    <source>
        <dbReference type="Proteomes" id="UP000012960"/>
    </source>
</evidence>
<reference evidence="2" key="1">
    <citation type="submission" date="2021-03" db="EMBL/GenBank/DDBJ databases">
        <authorList>
            <consortium name="Genoscope - CEA"/>
            <person name="William W."/>
        </authorList>
    </citation>
    <scope>NUCLEOTIDE SEQUENCE</scope>
    <source>
        <strain evidence="2">Doubled-haploid Pahang</strain>
    </source>
</reference>
<dbReference type="AlphaFoldDB" id="A0A804IZD1"/>
<dbReference type="Gramene" id="Ma05_t00550.1">
    <property type="protein sequence ID" value="Ma05_p00550.1"/>
    <property type="gene ID" value="Ma05_g00550"/>
</dbReference>
<dbReference type="Proteomes" id="UP000012960">
    <property type="component" value="Unplaced"/>
</dbReference>
<name>A0A804IZD1_MUSAM</name>
<reference evidence="3" key="2">
    <citation type="submission" date="2021-05" db="UniProtKB">
        <authorList>
            <consortium name="EnsemblPlants"/>
        </authorList>
    </citation>
    <scope>IDENTIFICATION</scope>
    <source>
        <strain evidence="3">subsp. malaccensis</strain>
    </source>
</reference>
<dbReference type="EnsemblPlants" id="Ma05_t00550.1">
    <property type="protein sequence ID" value="Ma05_p00550.1"/>
    <property type="gene ID" value="Ma05_g00550"/>
</dbReference>
<feature type="region of interest" description="Disordered" evidence="1">
    <location>
        <begin position="13"/>
        <end position="43"/>
    </location>
</feature>